<feature type="transmembrane region" description="Helical" evidence="1">
    <location>
        <begin position="179"/>
        <end position="200"/>
    </location>
</feature>
<name>A0A4V2EXI0_9MICO</name>
<evidence type="ECO:0000313" key="2">
    <source>
        <dbReference type="EMBL" id="RZS59560.1"/>
    </source>
</evidence>
<feature type="transmembrane region" description="Helical" evidence="1">
    <location>
        <begin position="62"/>
        <end position="83"/>
    </location>
</feature>
<dbReference type="RefSeq" id="WP_130484633.1">
    <property type="nucleotide sequence ID" value="NZ_SGWW01000001.1"/>
</dbReference>
<sequence>MRALGRAVHAELLRVFSLRTWWILAVVLGLYVAVTAGGFAFFVSSSELNGPGPLPAEVAAPLVYSSTTSVALVVPLLFGALLATSEYRWRTLTPTLLAQPRRVVVLAGRLIVALVLGALYGVIGAVVSVAAGAPVLAAFGTDPLLAEPEVLGLLARTVLACALWSLLGLGLGALLTSQIAAIVIVLVFTQFVEPILRIVAGAAEWSAEAARYLPGAATDSLVGAGILASIGQLDPTVPGVIEPLTRLEGGLVLAVLSLALVALAAATTLRRDVD</sequence>
<feature type="transmembrane region" description="Helical" evidence="1">
    <location>
        <begin position="21"/>
        <end position="42"/>
    </location>
</feature>
<accession>A0A4V2EXI0</accession>
<dbReference type="AlphaFoldDB" id="A0A4V2EXI0"/>
<protein>
    <recommendedName>
        <fullName evidence="4">ABC-2 family transporter</fullName>
    </recommendedName>
</protein>
<dbReference type="EMBL" id="SGWW01000001">
    <property type="protein sequence ID" value="RZS59560.1"/>
    <property type="molecule type" value="Genomic_DNA"/>
</dbReference>
<evidence type="ECO:0008006" key="4">
    <source>
        <dbReference type="Google" id="ProtNLM"/>
    </source>
</evidence>
<feature type="transmembrane region" description="Helical" evidence="1">
    <location>
        <begin position="103"/>
        <end position="123"/>
    </location>
</feature>
<evidence type="ECO:0000313" key="3">
    <source>
        <dbReference type="Proteomes" id="UP000293519"/>
    </source>
</evidence>
<dbReference type="OrthoDB" id="5244396at2"/>
<keyword evidence="3" id="KW-1185">Reference proteome</keyword>
<feature type="transmembrane region" description="Helical" evidence="1">
    <location>
        <begin position="250"/>
        <end position="269"/>
    </location>
</feature>
<keyword evidence="1" id="KW-1133">Transmembrane helix</keyword>
<reference evidence="2 3" key="1">
    <citation type="journal article" date="2015" name="Stand. Genomic Sci.">
        <title>Genomic Encyclopedia of Bacterial and Archaeal Type Strains, Phase III: the genomes of soil and plant-associated and newly described type strains.</title>
        <authorList>
            <person name="Whitman W.B."/>
            <person name="Woyke T."/>
            <person name="Klenk H.P."/>
            <person name="Zhou Y."/>
            <person name="Lilburn T.G."/>
            <person name="Beck B.J."/>
            <person name="De Vos P."/>
            <person name="Vandamme P."/>
            <person name="Eisen J.A."/>
            <person name="Garrity G."/>
            <person name="Hugenholtz P."/>
            <person name="Kyrpides N.C."/>
        </authorList>
    </citation>
    <scope>NUCLEOTIDE SEQUENCE [LARGE SCALE GENOMIC DNA]</scope>
    <source>
        <strain evidence="2 3">CV2</strain>
    </source>
</reference>
<dbReference type="Proteomes" id="UP000293519">
    <property type="component" value="Unassembled WGS sequence"/>
</dbReference>
<evidence type="ECO:0000256" key="1">
    <source>
        <dbReference type="SAM" id="Phobius"/>
    </source>
</evidence>
<comment type="caution">
    <text evidence="2">The sequence shown here is derived from an EMBL/GenBank/DDBJ whole genome shotgun (WGS) entry which is preliminary data.</text>
</comment>
<feature type="transmembrane region" description="Helical" evidence="1">
    <location>
        <begin position="153"/>
        <end position="173"/>
    </location>
</feature>
<gene>
    <name evidence="2" type="ORF">EV141_0789</name>
</gene>
<keyword evidence="1" id="KW-0812">Transmembrane</keyword>
<proteinExistence type="predicted"/>
<keyword evidence="1" id="KW-0472">Membrane</keyword>
<organism evidence="2 3">
    <name type="scientific">Microcella putealis</name>
    <dbReference type="NCBI Taxonomy" id="337005"/>
    <lineage>
        <taxon>Bacteria</taxon>
        <taxon>Bacillati</taxon>
        <taxon>Actinomycetota</taxon>
        <taxon>Actinomycetes</taxon>
        <taxon>Micrococcales</taxon>
        <taxon>Microbacteriaceae</taxon>
        <taxon>Microcella</taxon>
    </lineage>
</organism>